<reference evidence="3" key="1">
    <citation type="submission" date="2020-10" db="EMBL/GenBank/DDBJ databases">
        <authorList>
            <person name="Gilroy R."/>
        </authorList>
    </citation>
    <scope>NUCLEOTIDE SEQUENCE</scope>
    <source>
        <strain evidence="3">ChiGjej3B3-5194</strain>
    </source>
</reference>
<dbReference type="AlphaFoldDB" id="A0A9D1FGD6"/>
<feature type="compositionally biased region" description="Polar residues" evidence="1">
    <location>
        <begin position="168"/>
        <end position="178"/>
    </location>
</feature>
<proteinExistence type="predicted"/>
<keyword evidence="2" id="KW-1133">Transmembrane helix</keyword>
<comment type="caution">
    <text evidence="3">The sequence shown here is derived from an EMBL/GenBank/DDBJ whole genome shotgun (WGS) entry which is preliminary data.</text>
</comment>
<evidence type="ECO:0000313" key="4">
    <source>
        <dbReference type="Proteomes" id="UP000886742"/>
    </source>
</evidence>
<dbReference type="Proteomes" id="UP000886742">
    <property type="component" value="Unassembled WGS sequence"/>
</dbReference>
<sequence>MNTDTILRLLQNSGFHILGADGTYLYLEDPSCILRSFETFIEYAWIVIVCITGLLLFGWAISMIRGAKNDIFTNLRNLLIMFGTLSAAVPIVNMIWGDDLFARGCRTIRVSIDELNTVLDAQNLELSKYEEFRLYENIDIYDSGAMRDATYADAPLAAPSVAPELNDVTVSGDTNTIRTPGDGTPREIGESAGSTPAASRTRPARTSARRPARATAAARDVVYTNADGTQYRHTGGSRAWRNNNPGNIRYSEFARRVGAIGEAGGFAVFPDEETGMRAIGQLLRSDSYNRLTVAGAISRYAPPSENNTAAYHRRIQELTGLSINRRMSELNDAELARVVGAIRQIEGWQVGRVVEN</sequence>
<evidence type="ECO:0000256" key="1">
    <source>
        <dbReference type="SAM" id="MobiDB-lite"/>
    </source>
</evidence>
<accession>A0A9D1FGD6</accession>
<feature type="transmembrane region" description="Helical" evidence="2">
    <location>
        <begin position="43"/>
        <end position="66"/>
    </location>
</feature>
<feature type="transmembrane region" description="Helical" evidence="2">
    <location>
        <begin position="78"/>
        <end position="96"/>
    </location>
</feature>
<feature type="region of interest" description="Disordered" evidence="1">
    <location>
        <begin position="167"/>
        <end position="220"/>
    </location>
</feature>
<dbReference type="EMBL" id="DVJI01000008">
    <property type="protein sequence ID" value="HIS70633.1"/>
    <property type="molecule type" value="Genomic_DNA"/>
</dbReference>
<protein>
    <submittedName>
        <fullName evidence="3">Uncharacterized protein</fullName>
    </submittedName>
</protein>
<gene>
    <name evidence="3" type="ORF">IAD02_01440</name>
</gene>
<organism evidence="3 4">
    <name type="scientific">Candidatus Enterousia intestinigallinarum</name>
    <dbReference type="NCBI Taxonomy" id="2840790"/>
    <lineage>
        <taxon>Bacteria</taxon>
        <taxon>Pseudomonadati</taxon>
        <taxon>Pseudomonadota</taxon>
        <taxon>Alphaproteobacteria</taxon>
        <taxon>Candidatus Enterousia</taxon>
    </lineage>
</organism>
<evidence type="ECO:0000256" key="2">
    <source>
        <dbReference type="SAM" id="Phobius"/>
    </source>
</evidence>
<keyword evidence="2" id="KW-0472">Membrane</keyword>
<evidence type="ECO:0000313" key="3">
    <source>
        <dbReference type="EMBL" id="HIS70633.1"/>
    </source>
</evidence>
<feature type="compositionally biased region" description="Low complexity" evidence="1">
    <location>
        <begin position="194"/>
        <end position="206"/>
    </location>
</feature>
<name>A0A9D1FGD6_9PROT</name>
<keyword evidence="2" id="KW-0812">Transmembrane</keyword>
<reference evidence="3" key="2">
    <citation type="journal article" date="2021" name="PeerJ">
        <title>Extensive microbial diversity within the chicken gut microbiome revealed by metagenomics and culture.</title>
        <authorList>
            <person name="Gilroy R."/>
            <person name="Ravi A."/>
            <person name="Getino M."/>
            <person name="Pursley I."/>
            <person name="Horton D.L."/>
            <person name="Alikhan N.F."/>
            <person name="Baker D."/>
            <person name="Gharbi K."/>
            <person name="Hall N."/>
            <person name="Watson M."/>
            <person name="Adriaenssens E.M."/>
            <person name="Foster-Nyarko E."/>
            <person name="Jarju S."/>
            <person name="Secka A."/>
            <person name="Antonio M."/>
            <person name="Oren A."/>
            <person name="Chaudhuri R.R."/>
            <person name="La Ragione R."/>
            <person name="Hildebrand F."/>
            <person name="Pallen M.J."/>
        </authorList>
    </citation>
    <scope>NUCLEOTIDE SEQUENCE</scope>
    <source>
        <strain evidence="3">ChiGjej3B3-5194</strain>
    </source>
</reference>